<protein>
    <submittedName>
        <fullName evidence="4">von Willebrand factor type A domain-containing protein</fullName>
    </submittedName>
</protein>
<evidence type="ECO:0000259" key="2">
    <source>
        <dbReference type="PROSITE" id="PS50234"/>
    </source>
</evidence>
<dbReference type="SUPFAM" id="SSF53300">
    <property type="entry name" value="vWA-like"/>
    <property type="match status" value="1"/>
</dbReference>
<feature type="domain" description="VWFA" evidence="2">
    <location>
        <begin position="293"/>
        <end position="462"/>
    </location>
</feature>
<feature type="compositionally biased region" description="Basic and acidic residues" evidence="1">
    <location>
        <begin position="894"/>
        <end position="904"/>
    </location>
</feature>
<feature type="compositionally biased region" description="Polar residues" evidence="1">
    <location>
        <begin position="874"/>
        <end position="890"/>
    </location>
</feature>
<reference evidence="4" key="1">
    <citation type="submission" date="2022-08" db="EMBL/GenBank/DDBJ databases">
        <title>A Global Phylogenomic Analysis of the Shiitake Genus Lentinula.</title>
        <authorList>
            <consortium name="DOE Joint Genome Institute"/>
            <person name="Sierra-Patev S."/>
            <person name="Min B."/>
            <person name="Naranjo-Ortiz M."/>
            <person name="Looney B."/>
            <person name="Konkel Z."/>
            <person name="Slot J.C."/>
            <person name="Sakamoto Y."/>
            <person name="Steenwyk J.L."/>
            <person name="Rokas A."/>
            <person name="Carro J."/>
            <person name="Camarero S."/>
            <person name="Ferreira P."/>
            <person name="Molpeceres G."/>
            <person name="Ruiz-Duenas F.J."/>
            <person name="Serrano A."/>
            <person name="Henrissat B."/>
            <person name="Drula E."/>
            <person name="Hughes K.W."/>
            <person name="Mata J.L."/>
            <person name="Ishikawa N.K."/>
            <person name="Vargas-Isla R."/>
            <person name="Ushijima S."/>
            <person name="Smith C.A."/>
            <person name="Ahrendt S."/>
            <person name="Andreopoulos W."/>
            <person name="He G."/>
            <person name="Labutti K."/>
            <person name="Lipzen A."/>
            <person name="Ng V."/>
            <person name="Riley R."/>
            <person name="Sandor L."/>
            <person name="Barry K."/>
            <person name="Martinez A.T."/>
            <person name="Xiao Y."/>
            <person name="Gibbons J.G."/>
            <person name="Terashima K."/>
            <person name="Grigoriev I.V."/>
            <person name="Hibbett D.S."/>
        </authorList>
    </citation>
    <scope>NUCLEOTIDE SEQUENCE</scope>
    <source>
        <strain evidence="4">RHP3577 ss4</strain>
    </source>
</reference>
<dbReference type="InterPro" id="IPR036465">
    <property type="entry name" value="vWFA_dom_sf"/>
</dbReference>
<sequence>MARTKIRSPTLGDCRLYDAATGQDLILDGSSAQVLIADIHASVNLSQRFTNTSYTTISSAVYTFGLMAGAAVCAFEMIRQDGTRVEGVVKEKEAAKKEYEQAIQAGKTASLGQQETEDVFSITVGNVLPSETVEINLHYIQPLTDDEEKDQVKFIFPRTYAQRYGQAPTDNSARGTTVHQPFSMKVIVQQSGVIKSISCPSAHPIQLELGLPDGLVSPDKDKSDDKSPSFALVTLTDTSGFLTQDVVLVINAGGLDSPRCFIEQHPSPNHETTAMALTFVPRFTLPDIKSGVEYVFVVDRSGSMKGERIKLVQEALVILLRGLPTFGTTFNIVSFGAKATKLWDVSRQYSQTSLEEATNHVDSMQADYGGTEIASALSLVYSSLPKPLARPVAVILLTDGSAWDVPTCVSHTQNAISALPIPQPDTNDPVSFIRVFTVGIGDGASSDTCDSIARAGNGFAVYVKQGEPVAGKCARVVRAARTPMVVDVVVDWTGDQGVDHGEQDGIQGVSDDDFEIVDNPGKGIQATTESLVPVSAVSLFNNDDDGDDKVMSEATGPPPAPDPQLPPPPTIQQSPLILRNIFPGTRTQVYAIVRTPQNESGTKGEELPVTVKIKGVVSTTRAPVELVVHVSRILPSPFKPRTQPQSGDDTGLNSGIGNVNYTFSQPFLHVIAAKALIIDRQDGKHAFPDSIASQLQNDQELKEAYLNKEIVRLGTTYSLASKLTSFVAVDHRSQENISGNPNAESASSLTNNVIPISGLLASQRRMAVQSQRTGGGKAARKQLAPRAARKAAAPFSSSSFAVEIPEPRLLYSGKPAPSPAWEPPQSWNAESSVDVSEFQGISNPDGNDRPHKRMNLNGASSPSSVSDPPATASGPSLSSTYMLSTQTRQQARGRVMERERERTGQLRTAGYARTAPAPATTPLTTPTTAFIASVSPVSTSPASKSSTHITTSDRLTAVARLQKFNGQLSLTSPLLILLEINESVQEVERKLAAVDVSGDVGATVLTWAWMEKMRIGGVGVGEEILGLLEKAREWVESELAGLLTFEDVKQKVLSNF</sequence>
<evidence type="ECO:0000313" key="5">
    <source>
        <dbReference type="Proteomes" id="UP001150217"/>
    </source>
</evidence>
<feature type="compositionally biased region" description="Low complexity" evidence="1">
    <location>
        <begin position="781"/>
        <end position="790"/>
    </location>
</feature>
<evidence type="ECO:0000259" key="3">
    <source>
        <dbReference type="PROSITE" id="PS51468"/>
    </source>
</evidence>
<feature type="compositionally biased region" description="Polar residues" evidence="1">
    <location>
        <begin position="825"/>
        <end position="845"/>
    </location>
</feature>
<feature type="compositionally biased region" description="Low complexity" evidence="1">
    <location>
        <begin position="859"/>
        <end position="873"/>
    </location>
</feature>
<dbReference type="EMBL" id="JANVFT010000027">
    <property type="protein sequence ID" value="KAJ4496590.1"/>
    <property type="molecule type" value="Genomic_DNA"/>
</dbReference>
<organism evidence="4 5">
    <name type="scientific">Lentinula lateritia</name>
    <dbReference type="NCBI Taxonomy" id="40482"/>
    <lineage>
        <taxon>Eukaryota</taxon>
        <taxon>Fungi</taxon>
        <taxon>Dikarya</taxon>
        <taxon>Basidiomycota</taxon>
        <taxon>Agaricomycotina</taxon>
        <taxon>Agaricomycetes</taxon>
        <taxon>Agaricomycetidae</taxon>
        <taxon>Agaricales</taxon>
        <taxon>Marasmiineae</taxon>
        <taxon>Omphalotaceae</taxon>
        <taxon>Lentinula</taxon>
    </lineage>
</organism>
<comment type="caution">
    <text evidence="4">The sequence shown here is derived from an EMBL/GenBank/DDBJ whole genome shotgun (WGS) entry which is preliminary data.</text>
</comment>
<dbReference type="PROSITE" id="PS50234">
    <property type="entry name" value="VWFA"/>
    <property type="match status" value="1"/>
</dbReference>
<dbReference type="PANTHER" id="PTHR45737">
    <property type="entry name" value="VON WILLEBRAND FACTOR A DOMAIN-CONTAINING PROTEIN 5A"/>
    <property type="match status" value="1"/>
</dbReference>
<dbReference type="PANTHER" id="PTHR45737:SF6">
    <property type="entry name" value="VON WILLEBRAND FACTOR A DOMAIN-CONTAINING PROTEIN 5A"/>
    <property type="match status" value="1"/>
</dbReference>
<dbReference type="Pfam" id="PF08487">
    <property type="entry name" value="VIT"/>
    <property type="match status" value="1"/>
</dbReference>
<feature type="region of interest" description="Disordered" evidence="1">
    <location>
        <begin position="765"/>
        <end position="790"/>
    </location>
</feature>
<dbReference type="InterPro" id="IPR002035">
    <property type="entry name" value="VWF_A"/>
</dbReference>
<dbReference type="Gene3D" id="3.40.50.410">
    <property type="entry name" value="von Willebrand factor, type A domain"/>
    <property type="match status" value="1"/>
</dbReference>
<dbReference type="SMART" id="SM00327">
    <property type="entry name" value="VWA"/>
    <property type="match status" value="1"/>
</dbReference>
<evidence type="ECO:0000256" key="1">
    <source>
        <dbReference type="SAM" id="MobiDB-lite"/>
    </source>
</evidence>
<keyword evidence="5" id="KW-1185">Reference proteome</keyword>
<feature type="region of interest" description="Disordered" evidence="1">
    <location>
        <begin position="542"/>
        <end position="573"/>
    </location>
</feature>
<name>A0ABQ8VMB1_9AGAR</name>
<feature type="domain" description="VIT" evidence="3">
    <location>
        <begin position="11"/>
        <end position="141"/>
    </location>
</feature>
<evidence type="ECO:0000313" key="4">
    <source>
        <dbReference type="EMBL" id="KAJ4496590.1"/>
    </source>
</evidence>
<gene>
    <name evidence="4" type="ORF">C8R41DRAFT_866197</name>
</gene>
<dbReference type="InterPro" id="IPR013694">
    <property type="entry name" value="VIT"/>
</dbReference>
<accession>A0ABQ8VMB1</accession>
<feature type="region of interest" description="Disordered" evidence="1">
    <location>
        <begin position="815"/>
        <end position="906"/>
    </location>
</feature>
<dbReference type="SMART" id="SM00609">
    <property type="entry name" value="VIT"/>
    <property type="match status" value="1"/>
</dbReference>
<proteinExistence type="predicted"/>
<dbReference type="Proteomes" id="UP001150217">
    <property type="component" value="Unassembled WGS sequence"/>
</dbReference>
<dbReference type="Pfam" id="PF13768">
    <property type="entry name" value="VWA_3"/>
    <property type="match status" value="1"/>
</dbReference>
<dbReference type="PROSITE" id="PS51468">
    <property type="entry name" value="VIT"/>
    <property type="match status" value="1"/>
</dbReference>
<feature type="compositionally biased region" description="Pro residues" evidence="1">
    <location>
        <begin position="556"/>
        <end position="570"/>
    </location>
</feature>